<dbReference type="GO" id="GO:0016779">
    <property type="term" value="F:nucleotidyltransferase activity"/>
    <property type="evidence" value="ECO:0007669"/>
    <property type="project" value="TreeGrafter"/>
</dbReference>
<gene>
    <name evidence="3" type="ORF">ANE_LOCUS15133</name>
</gene>
<dbReference type="Gene3D" id="1.10.1410.10">
    <property type="match status" value="1"/>
</dbReference>
<accession>A0A565BTH9</accession>
<evidence type="ECO:0000313" key="4">
    <source>
        <dbReference type="Proteomes" id="UP000489600"/>
    </source>
</evidence>
<comment type="caution">
    <text evidence="3">The sequence shown here is derived from an EMBL/GenBank/DDBJ whole genome shotgun (WGS) entry which is preliminary data.</text>
</comment>
<dbReference type="GO" id="GO:0031123">
    <property type="term" value="P:RNA 3'-end processing"/>
    <property type="evidence" value="ECO:0007669"/>
    <property type="project" value="TreeGrafter"/>
</dbReference>
<dbReference type="InterPro" id="IPR043519">
    <property type="entry name" value="NT_sf"/>
</dbReference>
<protein>
    <recommendedName>
        <fullName evidence="2">Poly(A) RNA polymerase mitochondrial-like central palm domain-containing protein</fullName>
    </recommendedName>
</protein>
<evidence type="ECO:0000256" key="1">
    <source>
        <dbReference type="SAM" id="MobiDB-lite"/>
    </source>
</evidence>
<feature type="domain" description="Poly(A) RNA polymerase mitochondrial-like central palm" evidence="2">
    <location>
        <begin position="44"/>
        <end position="190"/>
    </location>
</feature>
<reference evidence="3" key="1">
    <citation type="submission" date="2019-07" db="EMBL/GenBank/DDBJ databases">
        <authorList>
            <person name="Dittberner H."/>
        </authorList>
    </citation>
    <scope>NUCLEOTIDE SEQUENCE [LARGE SCALE GENOMIC DNA]</scope>
</reference>
<dbReference type="SUPFAM" id="SSF81631">
    <property type="entry name" value="PAP/OAS1 substrate-binding domain"/>
    <property type="match status" value="1"/>
</dbReference>
<sequence length="679" mass="77740">MASQSGLSEKYNYISSKGIRKKVKNSESIALKRYKIDNNVLLDLDKVLNDVYSSIRPVSADYDTRKDLVNSLNAMAIDIYGKGKDSSPVLEAYGSFVMDMFSPQSDLDLSINFCKGTSERPRDSKLQILRRFAEKLSSLQGQGYVRNVKSIFGARVPIVRFFDQGTAVECDLSVENKDGILNSQIIRIISKIDDRFQKLCMLVKRWAKAHEVNSALHQTLNSVSITLLVAHHLQTQNPPILPPFSILFKDGIDPPSVEKKTQNFLNWGWRNKASLGRLFTMFFIKLQSVEFLWKQGLCASVLNGLWISKKWKKASIGSISIEDFTDVSQNVARRVNGQGAKKIYGSINRTVEVLFEFLDGKISETHLRHRLFGQQAVVEPSHVPSLNIYPQQPQNNDRIGYIGFLEEHRNKRVCLENGYSAVEGNGHGREDERYENPVGKRNRYVGNCNGFDGTSHGREEERYQNPIGKQNNDRIGYIGLGEEHQNKRVCLENDYRAVEGTGHGREERYENPIGKRNDRIGYIGYIGLGEEHQNKMVCLENDYRAVEGTSHGREEERYENPIGKRNRYAGNCNVFEGTGHGREERYENLVGKRNRYAVISNGFEELHEIRRFGIHNKPLDDPYRQVPLNGHRRHDGRFIDEEPMPTGLRRDRIDPPLPPYGRVPYENFKPQPYSGRPFY</sequence>
<keyword evidence="4" id="KW-1185">Reference proteome</keyword>
<dbReference type="OrthoDB" id="2274644at2759"/>
<evidence type="ECO:0000259" key="2">
    <source>
        <dbReference type="Pfam" id="PF22600"/>
    </source>
</evidence>
<dbReference type="EMBL" id="CABITT030000005">
    <property type="protein sequence ID" value="VVB04689.1"/>
    <property type="molecule type" value="Genomic_DNA"/>
</dbReference>
<dbReference type="PANTHER" id="PTHR12271">
    <property type="entry name" value="POLY A POLYMERASE CID PAP -RELATED"/>
    <property type="match status" value="1"/>
</dbReference>
<dbReference type="Gene3D" id="3.30.460.10">
    <property type="entry name" value="Beta Polymerase, domain 2"/>
    <property type="match status" value="1"/>
</dbReference>
<dbReference type="InterPro" id="IPR054708">
    <property type="entry name" value="MTPAP-like_central"/>
</dbReference>
<dbReference type="PANTHER" id="PTHR12271:SF134">
    <property type="entry name" value="NUCLEOTIDYLTRANSFERASE FAMILY PROTEIN"/>
    <property type="match status" value="1"/>
</dbReference>
<name>A0A565BTH9_9BRAS</name>
<dbReference type="CDD" id="cd05402">
    <property type="entry name" value="NT_PAP_TUTase"/>
    <property type="match status" value="1"/>
</dbReference>
<dbReference type="SUPFAM" id="SSF81301">
    <property type="entry name" value="Nucleotidyltransferase"/>
    <property type="match status" value="1"/>
</dbReference>
<organism evidence="3 4">
    <name type="scientific">Arabis nemorensis</name>
    <dbReference type="NCBI Taxonomy" id="586526"/>
    <lineage>
        <taxon>Eukaryota</taxon>
        <taxon>Viridiplantae</taxon>
        <taxon>Streptophyta</taxon>
        <taxon>Embryophyta</taxon>
        <taxon>Tracheophyta</taxon>
        <taxon>Spermatophyta</taxon>
        <taxon>Magnoliopsida</taxon>
        <taxon>eudicotyledons</taxon>
        <taxon>Gunneridae</taxon>
        <taxon>Pentapetalae</taxon>
        <taxon>rosids</taxon>
        <taxon>malvids</taxon>
        <taxon>Brassicales</taxon>
        <taxon>Brassicaceae</taxon>
        <taxon>Arabideae</taxon>
        <taxon>Arabis</taxon>
    </lineage>
</organism>
<dbReference type="Pfam" id="PF22600">
    <property type="entry name" value="MTPAP-like_central"/>
    <property type="match status" value="1"/>
</dbReference>
<evidence type="ECO:0000313" key="3">
    <source>
        <dbReference type="EMBL" id="VVB04689.1"/>
    </source>
</evidence>
<dbReference type="Proteomes" id="UP000489600">
    <property type="component" value="Unassembled WGS sequence"/>
</dbReference>
<proteinExistence type="predicted"/>
<dbReference type="AlphaFoldDB" id="A0A565BTH9"/>
<feature type="region of interest" description="Disordered" evidence="1">
    <location>
        <begin position="628"/>
        <end position="679"/>
    </location>
</feature>